<dbReference type="AlphaFoldDB" id="A0A4Y2NH56"/>
<keyword evidence="2" id="KW-1185">Reference proteome</keyword>
<protein>
    <submittedName>
        <fullName evidence="1">Uncharacterized protein</fullName>
    </submittedName>
</protein>
<proteinExistence type="predicted"/>
<dbReference type="Proteomes" id="UP000499080">
    <property type="component" value="Unassembled WGS sequence"/>
</dbReference>
<evidence type="ECO:0000313" key="1">
    <source>
        <dbReference type="EMBL" id="GBN38243.1"/>
    </source>
</evidence>
<evidence type="ECO:0000313" key="2">
    <source>
        <dbReference type="Proteomes" id="UP000499080"/>
    </source>
</evidence>
<accession>A0A4Y2NH56</accession>
<dbReference type="EMBL" id="BGPR01009145">
    <property type="protein sequence ID" value="GBN38243.1"/>
    <property type="molecule type" value="Genomic_DNA"/>
</dbReference>
<name>A0A4Y2NH56_ARAVE</name>
<reference evidence="1 2" key="1">
    <citation type="journal article" date="2019" name="Sci. Rep.">
        <title>Orb-weaving spider Araneus ventricosus genome elucidates the spidroin gene catalogue.</title>
        <authorList>
            <person name="Kono N."/>
            <person name="Nakamura H."/>
            <person name="Ohtoshi R."/>
            <person name="Moran D.A.P."/>
            <person name="Shinohara A."/>
            <person name="Yoshida Y."/>
            <person name="Fujiwara M."/>
            <person name="Mori M."/>
            <person name="Tomita M."/>
            <person name="Arakawa K."/>
        </authorList>
    </citation>
    <scope>NUCLEOTIDE SEQUENCE [LARGE SCALE GENOMIC DNA]</scope>
</reference>
<sequence length="106" mass="11988">MRKTGGQYVGHVTPASETGNDITKRIHKYLEDDNVVINELKAIGCDGRSRNSGWKNGVICNIEPTLKTLIFDQFGENYFLTFPCSSDLRLSKSIYILFLSELEKNL</sequence>
<gene>
    <name evidence="1" type="ORF">AVEN_261441_1</name>
</gene>
<organism evidence="1 2">
    <name type="scientific">Araneus ventricosus</name>
    <name type="common">Orbweaver spider</name>
    <name type="synonym">Epeira ventricosa</name>
    <dbReference type="NCBI Taxonomy" id="182803"/>
    <lineage>
        <taxon>Eukaryota</taxon>
        <taxon>Metazoa</taxon>
        <taxon>Ecdysozoa</taxon>
        <taxon>Arthropoda</taxon>
        <taxon>Chelicerata</taxon>
        <taxon>Arachnida</taxon>
        <taxon>Araneae</taxon>
        <taxon>Araneomorphae</taxon>
        <taxon>Entelegynae</taxon>
        <taxon>Araneoidea</taxon>
        <taxon>Araneidae</taxon>
        <taxon>Araneus</taxon>
    </lineage>
</organism>
<comment type="caution">
    <text evidence="1">The sequence shown here is derived from an EMBL/GenBank/DDBJ whole genome shotgun (WGS) entry which is preliminary data.</text>
</comment>